<gene>
    <name evidence="3" type="ORF">CHIRRI_LOCUS12290</name>
</gene>
<dbReference type="GO" id="GO:0016491">
    <property type="term" value="F:oxidoreductase activity"/>
    <property type="evidence" value="ECO:0007669"/>
    <property type="project" value="UniProtKB-KW"/>
</dbReference>
<dbReference type="Pfam" id="PF00106">
    <property type="entry name" value="adh_short"/>
    <property type="match status" value="1"/>
</dbReference>
<keyword evidence="2" id="KW-0472">Membrane</keyword>
<dbReference type="SUPFAM" id="SSF51735">
    <property type="entry name" value="NAD(P)-binding Rossmann-fold domains"/>
    <property type="match status" value="1"/>
</dbReference>
<reference evidence="3" key="2">
    <citation type="submission" date="2022-10" db="EMBL/GenBank/DDBJ databases">
        <authorList>
            <consortium name="ENA_rothamsted_submissions"/>
            <consortium name="culmorum"/>
            <person name="King R."/>
        </authorList>
    </citation>
    <scope>NUCLEOTIDE SEQUENCE</scope>
</reference>
<name>A0A9N9WZ25_9DIPT</name>
<dbReference type="AlphaFoldDB" id="A0A9N9WZ25"/>
<evidence type="ECO:0000313" key="3">
    <source>
        <dbReference type="EMBL" id="CAG9809469.1"/>
    </source>
</evidence>
<dbReference type="OrthoDB" id="191139at2759"/>
<keyword evidence="2" id="KW-1133">Transmembrane helix</keyword>
<dbReference type="InterPro" id="IPR002347">
    <property type="entry name" value="SDR_fam"/>
</dbReference>
<organism evidence="3 4">
    <name type="scientific">Chironomus riparius</name>
    <dbReference type="NCBI Taxonomy" id="315576"/>
    <lineage>
        <taxon>Eukaryota</taxon>
        <taxon>Metazoa</taxon>
        <taxon>Ecdysozoa</taxon>
        <taxon>Arthropoda</taxon>
        <taxon>Hexapoda</taxon>
        <taxon>Insecta</taxon>
        <taxon>Pterygota</taxon>
        <taxon>Neoptera</taxon>
        <taxon>Endopterygota</taxon>
        <taxon>Diptera</taxon>
        <taxon>Nematocera</taxon>
        <taxon>Chironomoidea</taxon>
        <taxon>Chironomidae</taxon>
        <taxon>Chironominae</taxon>
        <taxon>Chironomus</taxon>
    </lineage>
</organism>
<dbReference type="PRINTS" id="PR00081">
    <property type="entry name" value="GDHRDH"/>
</dbReference>
<dbReference type="PANTHER" id="PTHR43157:SF31">
    <property type="entry name" value="PHOSPHATIDYLINOSITOL-GLYCAN BIOSYNTHESIS CLASS F PROTEIN"/>
    <property type="match status" value="1"/>
</dbReference>
<evidence type="ECO:0000256" key="2">
    <source>
        <dbReference type="SAM" id="Phobius"/>
    </source>
</evidence>
<dbReference type="InterPro" id="IPR036291">
    <property type="entry name" value="NAD(P)-bd_dom_sf"/>
</dbReference>
<dbReference type="EMBL" id="OU895879">
    <property type="protein sequence ID" value="CAG9809469.1"/>
    <property type="molecule type" value="Genomic_DNA"/>
</dbReference>
<dbReference type="Gene3D" id="3.40.50.720">
    <property type="entry name" value="NAD(P)-binding Rossmann-like Domain"/>
    <property type="match status" value="1"/>
</dbReference>
<accession>A0A9N9WZ25</accession>
<evidence type="ECO:0000313" key="4">
    <source>
        <dbReference type="Proteomes" id="UP001153620"/>
    </source>
</evidence>
<protein>
    <submittedName>
        <fullName evidence="3">Uncharacterized protein</fullName>
    </submittedName>
</protein>
<proteinExistence type="predicted"/>
<keyword evidence="2" id="KW-0812">Transmembrane</keyword>
<sequence length="355" mass="40170">MIFYIVLILLFLLILFSVTFILFKSRTPRDFNEFLMELQYIYLGFETNIQDLIYGPCFNKVSLYSQSSSVAVLTGGNRGLGLSILKKLLQCEMTVILGVRNIEAARKSVESYIDSSLLMNKVIYENCDTGDLSSVREFAKRVQERCRGINLLINNAGIMSGPYKLTKDGFETQMAVNYIGHFLLTHLLMPQLIFASKESGKTSRIVSVSSCSHHGGRVKYDDFNCTKFYNPGMSYCDSKLAQVMFTRHLHKMFIEKSWNVQPYSCHPGLVNTGIFENSLVKSLNWLRKLTMKTPEQGARTVIYAAIAPEIESNGGVYITNCRPSRMAKTAMDNAECRKFFSFTCDLLGIKNFGTD</sequence>
<dbReference type="PANTHER" id="PTHR43157">
    <property type="entry name" value="PHOSPHATIDYLINOSITOL-GLYCAN BIOSYNTHESIS CLASS F PROTEIN-RELATED"/>
    <property type="match status" value="1"/>
</dbReference>
<dbReference type="Proteomes" id="UP001153620">
    <property type="component" value="Chromosome 3"/>
</dbReference>
<keyword evidence="4" id="KW-1185">Reference proteome</keyword>
<feature type="transmembrane region" description="Helical" evidence="2">
    <location>
        <begin position="6"/>
        <end position="23"/>
    </location>
</feature>
<keyword evidence="1" id="KW-0560">Oxidoreductase</keyword>
<evidence type="ECO:0000256" key="1">
    <source>
        <dbReference type="ARBA" id="ARBA00023002"/>
    </source>
</evidence>
<reference evidence="3" key="1">
    <citation type="submission" date="2022-01" db="EMBL/GenBank/DDBJ databases">
        <authorList>
            <person name="King R."/>
        </authorList>
    </citation>
    <scope>NUCLEOTIDE SEQUENCE</scope>
</reference>